<comment type="subcellular location">
    <subcellularLocation>
        <location evidence="1">Mitochondrion</location>
    </subcellularLocation>
</comment>
<evidence type="ECO:0000256" key="9">
    <source>
        <dbReference type="SAM" id="MobiDB-lite"/>
    </source>
</evidence>
<evidence type="ECO:0000313" key="10">
    <source>
        <dbReference type="EMBL" id="KAF7392602.1"/>
    </source>
</evidence>
<comment type="similarity">
    <text evidence="2">Belongs to the mitochondrion-specific ribosomal protein mL53 family.</text>
</comment>
<protein>
    <recommendedName>
        <fullName evidence="7">Large ribosomal subunit protein mL53</fullName>
    </recommendedName>
    <alternativeName>
        <fullName evidence="8">39S ribosomal protein L53, mitochondrial</fullName>
    </alternativeName>
</protein>
<keyword evidence="5" id="KW-0496">Mitochondrion</keyword>
<evidence type="ECO:0000256" key="3">
    <source>
        <dbReference type="ARBA" id="ARBA00022946"/>
    </source>
</evidence>
<dbReference type="InterPro" id="IPR019716">
    <property type="entry name" value="Ribosomal_mL53"/>
</dbReference>
<keyword evidence="11" id="KW-1185">Reference proteome</keyword>
<evidence type="ECO:0000256" key="8">
    <source>
        <dbReference type="ARBA" id="ARBA00042721"/>
    </source>
</evidence>
<dbReference type="Gene3D" id="3.40.30.10">
    <property type="entry name" value="Glutaredoxin"/>
    <property type="match status" value="1"/>
</dbReference>
<keyword evidence="3" id="KW-0809">Transit peptide</keyword>
<dbReference type="PANTHER" id="PTHR33618">
    <property type="entry name" value="39S RIBOSOMAL PROTEIN L53, MITOCHONDRIAL"/>
    <property type="match status" value="1"/>
</dbReference>
<name>A0A834JQT3_VESVU</name>
<dbReference type="Pfam" id="PF10780">
    <property type="entry name" value="MRP_L53"/>
    <property type="match status" value="1"/>
</dbReference>
<evidence type="ECO:0000256" key="4">
    <source>
        <dbReference type="ARBA" id="ARBA00022980"/>
    </source>
</evidence>
<proteinExistence type="inferred from homology"/>
<evidence type="ECO:0000256" key="5">
    <source>
        <dbReference type="ARBA" id="ARBA00023128"/>
    </source>
</evidence>
<evidence type="ECO:0000256" key="1">
    <source>
        <dbReference type="ARBA" id="ARBA00004173"/>
    </source>
</evidence>
<keyword evidence="4" id="KW-0689">Ribosomal protein</keyword>
<dbReference type="Proteomes" id="UP000614350">
    <property type="component" value="Unassembled WGS sequence"/>
</dbReference>
<accession>A0A834JQT3</accession>
<dbReference type="InterPro" id="IPR052473">
    <property type="entry name" value="mtLSU_mL53"/>
</dbReference>
<evidence type="ECO:0000256" key="6">
    <source>
        <dbReference type="ARBA" id="ARBA00023274"/>
    </source>
</evidence>
<feature type="region of interest" description="Disordered" evidence="9">
    <location>
        <begin position="133"/>
        <end position="153"/>
    </location>
</feature>
<evidence type="ECO:0000313" key="11">
    <source>
        <dbReference type="Proteomes" id="UP000614350"/>
    </source>
</evidence>
<evidence type="ECO:0000256" key="7">
    <source>
        <dbReference type="ARBA" id="ARBA00035180"/>
    </source>
</evidence>
<dbReference type="AlphaFoldDB" id="A0A834JQT3"/>
<dbReference type="PANTHER" id="PTHR33618:SF1">
    <property type="entry name" value="LARGE RIBOSOMAL SUBUNIT PROTEIN ML53"/>
    <property type="match status" value="1"/>
</dbReference>
<keyword evidence="6" id="KW-0687">Ribonucleoprotein</keyword>
<organism evidence="10 11">
    <name type="scientific">Vespula vulgaris</name>
    <name type="common">Yellow jacket</name>
    <name type="synonym">Wasp</name>
    <dbReference type="NCBI Taxonomy" id="7454"/>
    <lineage>
        <taxon>Eukaryota</taxon>
        <taxon>Metazoa</taxon>
        <taxon>Ecdysozoa</taxon>
        <taxon>Arthropoda</taxon>
        <taxon>Hexapoda</taxon>
        <taxon>Insecta</taxon>
        <taxon>Pterygota</taxon>
        <taxon>Neoptera</taxon>
        <taxon>Endopterygota</taxon>
        <taxon>Hymenoptera</taxon>
        <taxon>Apocrita</taxon>
        <taxon>Aculeata</taxon>
        <taxon>Vespoidea</taxon>
        <taxon>Vespidae</taxon>
        <taxon>Vespinae</taxon>
        <taxon>Vespula</taxon>
    </lineage>
</organism>
<gene>
    <name evidence="10" type="ORF">HZH66_008435</name>
</gene>
<dbReference type="GO" id="GO:0005762">
    <property type="term" value="C:mitochondrial large ribosomal subunit"/>
    <property type="evidence" value="ECO:0007669"/>
    <property type="project" value="TreeGrafter"/>
</dbReference>
<reference evidence="10" key="1">
    <citation type="journal article" date="2020" name="G3 (Bethesda)">
        <title>High-Quality Assemblies for Three Invasive Social Wasps from the &lt;i&gt;Vespula&lt;/i&gt; Genus.</title>
        <authorList>
            <person name="Harrop T.W.R."/>
            <person name="Guhlin J."/>
            <person name="McLaughlin G.M."/>
            <person name="Permina E."/>
            <person name="Stockwell P."/>
            <person name="Gilligan J."/>
            <person name="Le Lec M.F."/>
            <person name="Gruber M.A.M."/>
            <person name="Quinn O."/>
            <person name="Lovegrove M."/>
            <person name="Duncan E.J."/>
            <person name="Remnant E.J."/>
            <person name="Van Eeckhoven J."/>
            <person name="Graham B."/>
            <person name="Knapp R.A."/>
            <person name="Langford K.W."/>
            <person name="Kronenberg Z."/>
            <person name="Press M.O."/>
            <person name="Eacker S.M."/>
            <person name="Wilson-Rankin E.E."/>
            <person name="Purcell J."/>
            <person name="Lester P.J."/>
            <person name="Dearden P.K."/>
        </authorList>
    </citation>
    <scope>NUCLEOTIDE SEQUENCE</scope>
    <source>
        <strain evidence="10">Marl-1</strain>
    </source>
</reference>
<evidence type="ECO:0000256" key="2">
    <source>
        <dbReference type="ARBA" id="ARBA00005557"/>
    </source>
</evidence>
<comment type="caution">
    <text evidence="10">The sequence shown here is derived from an EMBL/GenBank/DDBJ whole genome shotgun (WGS) entry which is preliminary data.</text>
</comment>
<dbReference type="EMBL" id="JACSEA010000009">
    <property type="protein sequence ID" value="KAF7392602.1"/>
    <property type="molecule type" value="Genomic_DNA"/>
</dbReference>
<sequence>MSIPFSGSRSRSGGLISAIAKQLKEINLKLVNKIVVQFDPFHKNITETRNFLFYISSPKILKTNPFCVLKTIVVCDRSEPVVTFDLLSGNKVIFKCENLSTLDILQYCNKHISSLVPPPEKSPKELLLEKKEKKKKKKKLRQKPFSKRRHVIL</sequence>